<sequence length="52" mass="6117">MHSFPDLNFLGVQCVPTSLWYSFCDSRFKTKRCSLLCLSLISRMFVFPHIFP</sequence>
<proteinExistence type="predicted"/>
<evidence type="ECO:0000313" key="1">
    <source>
        <dbReference type="EMBL" id="JAE12934.1"/>
    </source>
</evidence>
<dbReference type="AlphaFoldDB" id="A0A0A9FNS1"/>
<reference evidence="1" key="1">
    <citation type="submission" date="2014-09" db="EMBL/GenBank/DDBJ databases">
        <authorList>
            <person name="Magalhaes I.L.F."/>
            <person name="Oliveira U."/>
            <person name="Santos F.R."/>
            <person name="Vidigal T.H.D.A."/>
            <person name="Brescovit A.D."/>
            <person name="Santos A.J."/>
        </authorList>
    </citation>
    <scope>NUCLEOTIDE SEQUENCE</scope>
    <source>
        <tissue evidence="1">Shoot tissue taken approximately 20 cm above the soil surface</tissue>
    </source>
</reference>
<dbReference type="EMBL" id="GBRH01184962">
    <property type="protein sequence ID" value="JAE12934.1"/>
    <property type="molecule type" value="Transcribed_RNA"/>
</dbReference>
<protein>
    <submittedName>
        <fullName evidence="1">Uncharacterized protein</fullName>
    </submittedName>
</protein>
<accession>A0A0A9FNS1</accession>
<organism evidence="1">
    <name type="scientific">Arundo donax</name>
    <name type="common">Giant reed</name>
    <name type="synonym">Donax arundinaceus</name>
    <dbReference type="NCBI Taxonomy" id="35708"/>
    <lineage>
        <taxon>Eukaryota</taxon>
        <taxon>Viridiplantae</taxon>
        <taxon>Streptophyta</taxon>
        <taxon>Embryophyta</taxon>
        <taxon>Tracheophyta</taxon>
        <taxon>Spermatophyta</taxon>
        <taxon>Magnoliopsida</taxon>
        <taxon>Liliopsida</taxon>
        <taxon>Poales</taxon>
        <taxon>Poaceae</taxon>
        <taxon>PACMAD clade</taxon>
        <taxon>Arundinoideae</taxon>
        <taxon>Arundineae</taxon>
        <taxon>Arundo</taxon>
    </lineage>
</organism>
<name>A0A0A9FNS1_ARUDO</name>
<reference evidence="1" key="2">
    <citation type="journal article" date="2015" name="Data Brief">
        <title>Shoot transcriptome of the giant reed, Arundo donax.</title>
        <authorList>
            <person name="Barrero R.A."/>
            <person name="Guerrero F.D."/>
            <person name="Moolhuijzen P."/>
            <person name="Goolsby J.A."/>
            <person name="Tidwell J."/>
            <person name="Bellgard S.E."/>
            <person name="Bellgard M.I."/>
        </authorList>
    </citation>
    <scope>NUCLEOTIDE SEQUENCE</scope>
    <source>
        <tissue evidence="1">Shoot tissue taken approximately 20 cm above the soil surface</tissue>
    </source>
</reference>